<keyword evidence="1" id="KW-1133">Transmembrane helix</keyword>
<dbReference type="RefSeq" id="WP_102654520.1">
    <property type="nucleotide sequence ID" value="NZ_PNRF01000034.1"/>
</dbReference>
<gene>
    <name evidence="2" type="ORF">C1H69_16695</name>
</gene>
<keyword evidence="1" id="KW-0472">Membrane</keyword>
<dbReference type="Proteomes" id="UP000235803">
    <property type="component" value="Unassembled WGS sequence"/>
</dbReference>
<sequence>MNSISPQILGAIIGASISLVAAVIVLIFTNKAHDRRQAAQHAYEQDKENKRHRQAKLEDCYLAFSRWEICFAGIYIGMIGYVKGDFTEERAYEIVKLKTQGGSKEQAEMIINLHFPNLKEKYDATQSARGEIVKYFPPNPKGSGGLKGFYSAQEKFEAAAQQLKEAIRIELENL</sequence>
<comment type="caution">
    <text evidence="2">The sequence shown here is derived from an EMBL/GenBank/DDBJ whole genome shotgun (WGS) entry which is preliminary data.</text>
</comment>
<keyword evidence="3" id="KW-1185">Reference proteome</keyword>
<evidence type="ECO:0000256" key="1">
    <source>
        <dbReference type="SAM" id="Phobius"/>
    </source>
</evidence>
<evidence type="ECO:0000313" key="2">
    <source>
        <dbReference type="EMBL" id="PMR73563.1"/>
    </source>
</evidence>
<evidence type="ECO:0000313" key="3">
    <source>
        <dbReference type="Proteomes" id="UP000235803"/>
    </source>
</evidence>
<evidence type="ECO:0008006" key="4">
    <source>
        <dbReference type="Google" id="ProtNLM"/>
    </source>
</evidence>
<dbReference type="EMBL" id="PNRF01000034">
    <property type="protein sequence ID" value="PMR73563.1"/>
    <property type="molecule type" value="Genomic_DNA"/>
</dbReference>
<dbReference type="OrthoDB" id="7065041at2"/>
<proteinExistence type="predicted"/>
<keyword evidence="1" id="KW-0812">Transmembrane</keyword>
<feature type="transmembrane region" description="Helical" evidence="1">
    <location>
        <begin position="6"/>
        <end position="28"/>
    </location>
</feature>
<accession>A0A2N7TZI3</accession>
<reference evidence="2 3" key="1">
    <citation type="submission" date="2018-01" db="EMBL/GenBank/DDBJ databases">
        <title>Halomonas endophytica sp. nov., isolated from storage liquid in the stems of Populus euphratica.</title>
        <authorList>
            <person name="Chen C."/>
        </authorList>
    </citation>
    <scope>NUCLEOTIDE SEQUENCE [LARGE SCALE GENOMIC DNA]</scope>
    <source>
        <strain evidence="2 3">MC28</strain>
    </source>
</reference>
<protein>
    <recommendedName>
        <fullName evidence="4">DUF2489 domain-containing protein</fullName>
    </recommendedName>
</protein>
<dbReference type="AlphaFoldDB" id="A0A2N7TZI3"/>
<organism evidence="2 3">
    <name type="scientific">Billgrantia endophytica</name>
    <dbReference type="NCBI Taxonomy" id="2033802"/>
    <lineage>
        <taxon>Bacteria</taxon>
        <taxon>Pseudomonadati</taxon>
        <taxon>Pseudomonadota</taxon>
        <taxon>Gammaproteobacteria</taxon>
        <taxon>Oceanospirillales</taxon>
        <taxon>Halomonadaceae</taxon>
        <taxon>Billgrantia</taxon>
    </lineage>
</organism>
<name>A0A2N7TZI3_9GAMM</name>